<dbReference type="SUPFAM" id="SSF47370">
    <property type="entry name" value="Bromodomain"/>
    <property type="match status" value="6"/>
</dbReference>
<keyword evidence="3" id="KW-0156">Chromatin regulator</keyword>
<feature type="region of interest" description="Disordered" evidence="10">
    <location>
        <begin position="1582"/>
        <end position="1604"/>
    </location>
</feature>
<dbReference type="OrthoDB" id="10009055at2759"/>
<evidence type="ECO:0000256" key="10">
    <source>
        <dbReference type="SAM" id="MobiDB-lite"/>
    </source>
</evidence>
<dbReference type="InterPro" id="IPR043151">
    <property type="entry name" value="BAH_sf"/>
</dbReference>
<evidence type="ECO:0000313" key="15">
    <source>
        <dbReference type="Proteomes" id="UP000192247"/>
    </source>
</evidence>
<dbReference type="SMART" id="SM00398">
    <property type="entry name" value="HMG"/>
    <property type="match status" value="1"/>
</dbReference>
<feature type="compositionally biased region" description="Low complexity" evidence="10">
    <location>
        <begin position="1590"/>
        <end position="1604"/>
    </location>
</feature>
<feature type="domain" description="Bromo" evidence="11">
    <location>
        <begin position="668"/>
        <end position="738"/>
    </location>
</feature>
<dbReference type="InterPro" id="IPR036427">
    <property type="entry name" value="Bromodomain-like_sf"/>
</dbReference>
<dbReference type="PANTHER" id="PTHR16062">
    <property type="entry name" value="SWI/SNF-RELATED"/>
    <property type="match status" value="1"/>
</dbReference>
<dbReference type="PANTHER" id="PTHR16062:SF19">
    <property type="entry name" value="PROTEIN POLYBROMO-1"/>
    <property type="match status" value="1"/>
</dbReference>
<dbReference type="SUPFAM" id="SSF47095">
    <property type="entry name" value="HMG-box"/>
    <property type="match status" value="1"/>
</dbReference>
<feature type="domain" description="BAH" evidence="13">
    <location>
        <begin position="939"/>
        <end position="1057"/>
    </location>
</feature>
<feature type="compositionally biased region" description="Basic and acidic residues" evidence="10">
    <location>
        <begin position="1094"/>
        <end position="1104"/>
    </location>
</feature>
<dbReference type="InterPro" id="IPR001487">
    <property type="entry name" value="Bromodomain"/>
</dbReference>
<dbReference type="InParanoid" id="A0A1V9Y0T3"/>
<dbReference type="Proteomes" id="UP000192247">
    <property type="component" value="Unassembled WGS sequence"/>
</dbReference>
<evidence type="ECO:0000256" key="9">
    <source>
        <dbReference type="PROSITE-ProRule" id="PRU00267"/>
    </source>
</evidence>
<feature type="region of interest" description="Disordered" evidence="10">
    <location>
        <begin position="1671"/>
        <end position="1703"/>
    </location>
</feature>
<keyword evidence="4" id="KW-0805">Transcription regulation</keyword>
<keyword evidence="15" id="KW-1185">Reference proteome</keyword>
<dbReference type="GO" id="GO:0006338">
    <property type="term" value="P:chromatin remodeling"/>
    <property type="evidence" value="ECO:0007669"/>
    <property type="project" value="InterPro"/>
</dbReference>
<dbReference type="PROSITE" id="PS00633">
    <property type="entry name" value="BROMODOMAIN_1"/>
    <property type="match status" value="2"/>
</dbReference>
<dbReference type="GO" id="GO:0003677">
    <property type="term" value="F:DNA binding"/>
    <property type="evidence" value="ECO:0007669"/>
    <property type="project" value="UniProtKB-UniRule"/>
</dbReference>
<evidence type="ECO:0000313" key="14">
    <source>
        <dbReference type="EMBL" id="OQR79339.1"/>
    </source>
</evidence>
<dbReference type="CDD" id="cd21984">
    <property type="entry name" value="HMG-box_PB1"/>
    <property type="match status" value="1"/>
</dbReference>
<evidence type="ECO:0000256" key="6">
    <source>
        <dbReference type="ARBA" id="ARBA00023163"/>
    </source>
</evidence>
<gene>
    <name evidence="14" type="ORF">BIW11_05806</name>
</gene>
<feature type="compositionally biased region" description="Polar residues" evidence="10">
    <location>
        <begin position="1694"/>
        <end position="1703"/>
    </location>
</feature>
<dbReference type="FunFam" id="1.20.920.10:FF:000006">
    <property type="entry name" value="protein polybromo-1 isoform X1"/>
    <property type="match status" value="1"/>
</dbReference>
<feature type="region of interest" description="Disordered" evidence="10">
    <location>
        <begin position="908"/>
        <end position="927"/>
    </location>
</feature>
<evidence type="ECO:0000256" key="5">
    <source>
        <dbReference type="ARBA" id="ARBA00023117"/>
    </source>
</evidence>
<dbReference type="GO" id="GO:0003682">
    <property type="term" value="F:chromatin binding"/>
    <property type="evidence" value="ECO:0007669"/>
    <property type="project" value="InterPro"/>
</dbReference>
<dbReference type="InterPro" id="IPR036910">
    <property type="entry name" value="HMG_box_dom_sf"/>
</dbReference>
<feature type="region of interest" description="Disordered" evidence="10">
    <location>
        <begin position="288"/>
        <end position="330"/>
    </location>
</feature>
<feature type="compositionally biased region" description="Acidic residues" evidence="10">
    <location>
        <begin position="346"/>
        <end position="363"/>
    </location>
</feature>
<dbReference type="EMBL" id="MNPL01001234">
    <property type="protein sequence ID" value="OQR79339.1"/>
    <property type="molecule type" value="Genomic_DNA"/>
</dbReference>
<feature type="domain" description="BAH" evidence="13">
    <location>
        <begin position="1155"/>
        <end position="1273"/>
    </location>
</feature>
<dbReference type="Gene3D" id="3.30.160.60">
    <property type="entry name" value="Classic Zinc Finger"/>
    <property type="match status" value="1"/>
</dbReference>
<dbReference type="Gene3D" id="1.20.920.10">
    <property type="entry name" value="Bromodomain-like"/>
    <property type="match status" value="6"/>
</dbReference>
<dbReference type="InterPro" id="IPR013087">
    <property type="entry name" value="Znf_C2H2_type"/>
</dbReference>
<dbReference type="PROSITE" id="PS50014">
    <property type="entry name" value="BROMODOMAIN_2"/>
    <property type="match status" value="5"/>
</dbReference>
<evidence type="ECO:0000256" key="2">
    <source>
        <dbReference type="ARBA" id="ARBA00022737"/>
    </source>
</evidence>
<sequence length="1856" mass="211571">MGPKRRAPHDEDEEVITPLRLSKRRRQGADLSDILNGFADSLKELKCEEDDRFYLDPFIRLPKKRFLPDYFEVVKEPIDFSRIQLKVRNDEYASIEEFVADFQLLVDNAKLYYKKDSQEYADAIELWNHLEELRKEERSSSVAPPEREPEEILEPDPVSDQIAELFSAIVKATDEGRQIADAFKILPSKRDYPDYYQVIKEPIDLKTIAQNIQESAYQSLHDIEKDLALMCRNAKTYNEPGSEIYKDAVFLQKLIKSTRFEVENRRSAVFKRGRRSIIKAAHSLVESVASLEDSDADEEEDMDEEQELDEEEVEEEDAADDDEDRVVEVKVPKRRGRKPKVLKMVEEEEDDGEDEDEQEDDTAEREPEIDKAVMWDLILTLRMWQSTQNGAANALISDQFIRIPSKKTSPDYHQEITKPMSFRKVVTNIIKAKYNYVKEIVTDLDLIFKNAKVYNRPDSKIFQDATALLKALHTKVRELQEMIPNFLELKIPGPAADDLEKSELVIKGCRRPRPEKSEHPLKTRCQALYRCLLTYEEDGRSLIDPFLKKPDPQEYPDYYDVIQTPIDMQMVHERIRHMRYTTPDACVADLRLMFENCRTYNEENSQIYQDANTLEMVLQEKLEELGPYSPPPDSPVPAAIPAKRGIKKVSRSKLQTLFDKVSNYVDNKGRNISRIFNKLPSKLEYPEYYDVIKEPIDLEMVKQKWAKGSYESFDDMLHDLLLMFDNACIYNEPDSQLYKDALLLRKVALQTKLELGASDLEDGVPDMKGIVLELLSNLFTSTYNHQDEKTGRCYTDSLVEFSETAEFVAAAEDEGARVLNLDLIKRAMDRGNYRRLDVFQQDMFTFFRRTRKATKIDSTVWKDSITLQSFFIGYRDELCQNRFESPALSYTESDLADEIDKTKAEKTVQEATDQESSREVPKSGSAIDNGIQQMEVNGMTVRVGDYVYVQPRERGMEPHVTMIEKLYADEKGLHWLFGTWFYRPHETFHLASRKFLAKEVFKSDSHTNTLLSEVMGKCHVMFARDFFTSRPVGFADQDVFVCESRYFPKMKRFQKIKVWPLNDDVKYIPREKPLEPVRVPSIFRKKEEDDDKAQDDKDGTKRDSDDDSKELIMPALPLQDDYRPCDRVMPDVMLPTPSGDDNENTYYEQITFSGGTYRTGDCVYVRTETDNLMARIEKMWTDNMGVGFFHGPWFVTPKEIHGSGAAAGRQYFRQEVFLSSIEDTNPLLAITGRCHVMDLQEYMSSRPTEIPEDDIYVCENTYNEGDKVISRLDHGLRKVLHSDAVHVDEIYTLRRPPRLARESFPFVPKTPAQKEPTPPAPSTPAPPATPAPIASGAVTSRGGVPVGLTSDNEDSNDLSARDETSNHSVSQMSMSTSTSLPQTATPLSTKQKVVNKVKQMRISGYIVYSTERRKAITVENPECTFGELSRMLGNEWKELPPETKALYEEKAVKQNELNKIKHAEMFNANNSIAYTERTAADLLKVFECHWDNCDYQFEDQEDLTHHLTHDPSGHIYQSFIKLNESVNFQCRWLMCGRVKKSQPPFNTIPKLLKHVKDVHVKTSQRTILPEQKTRNFCTRRLQHQQQQATPGGPMHSSGHSGMPGQMVHLPVQGHPGSPGQMMQQQQMHMNAPAGHGGMGLPGPPGSPVHNGMQSQQHMQYHHQHYPGSPGMPSGQGGTVAPNAGHISQHHFGNPGTSGATQMHSGHPAVGYAAHSGYAHSPVPSHFATPGLPPMHNGAHTHGPSMSVSPAVSARPVVAEPLFIAPPPKPHKLLHTFAYIKYIEGLNQEGQKTVSNWDQQLKATRENTTPPASHNGPQQLPMHWLANGAGLHGSAVNALWALRDFMLKDALNINHID</sequence>
<dbReference type="PROSITE" id="PS50118">
    <property type="entry name" value="HMG_BOX_2"/>
    <property type="match status" value="1"/>
</dbReference>
<evidence type="ECO:0000259" key="11">
    <source>
        <dbReference type="PROSITE" id="PS50014"/>
    </source>
</evidence>
<dbReference type="GO" id="GO:0016586">
    <property type="term" value="C:RSC-type complex"/>
    <property type="evidence" value="ECO:0007669"/>
    <property type="project" value="InterPro"/>
</dbReference>
<evidence type="ECO:0000256" key="4">
    <source>
        <dbReference type="ARBA" id="ARBA00023015"/>
    </source>
</evidence>
<dbReference type="STRING" id="418985.A0A1V9Y0T3"/>
<evidence type="ECO:0000256" key="3">
    <source>
        <dbReference type="ARBA" id="ARBA00022853"/>
    </source>
</evidence>
<feature type="DNA-binding region" description="HMG box" evidence="9">
    <location>
        <begin position="1398"/>
        <end position="1466"/>
    </location>
</feature>
<feature type="compositionally biased region" description="Acidic residues" evidence="10">
    <location>
        <begin position="292"/>
        <end position="325"/>
    </location>
</feature>
<feature type="region of interest" description="Disordered" evidence="10">
    <location>
        <begin position="1302"/>
        <end position="1387"/>
    </location>
</feature>
<feature type="domain" description="HMG box" evidence="12">
    <location>
        <begin position="1398"/>
        <end position="1466"/>
    </location>
</feature>
<keyword evidence="2" id="KW-0677">Repeat</keyword>
<dbReference type="CDD" id="cd04717">
    <property type="entry name" value="BAH_polybromo"/>
    <property type="match status" value="1"/>
</dbReference>
<name>A0A1V9Y0T3_9ACAR</name>
<evidence type="ECO:0000259" key="12">
    <source>
        <dbReference type="PROSITE" id="PS50118"/>
    </source>
</evidence>
<dbReference type="InterPro" id="IPR018359">
    <property type="entry name" value="Bromodomain_CS"/>
</dbReference>
<evidence type="ECO:0000256" key="8">
    <source>
        <dbReference type="PROSITE-ProRule" id="PRU00035"/>
    </source>
</evidence>
<dbReference type="InterPro" id="IPR009071">
    <property type="entry name" value="HMG_box_dom"/>
</dbReference>
<feature type="domain" description="Bromo" evidence="11">
    <location>
        <begin position="175"/>
        <end position="245"/>
    </location>
</feature>
<dbReference type="Pfam" id="PF00505">
    <property type="entry name" value="HMG_box"/>
    <property type="match status" value="1"/>
</dbReference>
<evidence type="ECO:0000256" key="1">
    <source>
        <dbReference type="ARBA" id="ARBA00004123"/>
    </source>
</evidence>
<dbReference type="InterPro" id="IPR037382">
    <property type="entry name" value="Rsc/polybromo"/>
</dbReference>
<dbReference type="Gene3D" id="2.30.30.490">
    <property type="match status" value="2"/>
</dbReference>
<feature type="domain" description="Bromo" evidence="11">
    <location>
        <begin position="392"/>
        <end position="462"/>
    </location>
</feature>
<comment type="caution">
    <text evidence="14">The sequence shown here is derived from an EMBL/GenBank/DDBJ whole genome shotgun (WGS) entry which is preliminary data.</text>
</comment>
<dbReference type="Pfam" id="PF00439">
    <property type="entry name" value="Bromodomain"/>
    <property type="match status" value="5"/>
</dbReference>
<dbReference type="SMART" id="SM00355">
    <property type="entry name" value="ZnF_C2H2"/>
    <property type="match status" value="2"/>
</dbReference>
<evidence type="ECO:0000259" key="13">
    <source>
        <dbReference type="PROSITE" id="PS51038"/>
    </source>
</evidence>
<comment type="subcellular location">
    <subcellularLocation>
        <location evidence="1">Nucleus</location>
    </subcellularLocation>
</comment>
<dbReference type="SMART" id="SM00439">
    <property type="entry name" value="BAH"/>
    <property type="match status" value="2"/>
</dbReference>
<dbReference type="PROSITE" id="PS51038">
    <property type="entry name" value="BAH"/>
    <property type="match status" value="2"/>
</dbReference>
<accession>A0A1V9Y0T3</accession>
<protein>
    <submittedName>
        <fullName evidence="14">Protein polybromo-1-like</fullName>
    </submittedName>
</protein>
<feature type="domain" description="Bromo" evidence="11">
    <location>
        <begin position="538"/>
        <end position="608"/>
    </location>
</feature>
<keyword evidence="7 9" id="KW-0539">Nucleus</keyword>
<proteinExistence type="predicted"/>
<feature type="compositionally biased region" description="Pro residues" evidence="10">
    <location>
        <begin position="1316"/>
        <end position="1330"/>
    </location>
</feature>
<organism evidence="14 15">
    <name type="scientific">Tropilaelaps mercedesae</name>
    <dbReference type="NCBI Taxonomy" id="418985"/>
    <lineage>
        <taxon>Eukaryota</taxon>
        <taxon>Metazoa</taxon>
        <taxon>Ecdysozoa</taxon>
        <taxon>Arthropoda</taxon>
        <taxon>Chelicerata</taxon>
        <taxon>Arachnida</taxon>
        <taxon>Acari</taxon>
        <taxon>Parasitiformes</taxon>
        <taxon>Mesostigmata</taxon>
        <taxon>Gamasina</taxon>
        <taxon>Dermanyssoidea</taxon>
        <taxon>Laelapidae</taxon>
        <taxon>Tropilaelaps</taxon>
    </lineage>
</organism>
<evidence type="ECO:0000256" key="7">
    <source>
        <dbReference type="ARBA" id="ARBA00023242"/>
    </source>
</evidence>
<feature type="region of interest" description="Disordered" evidence="10">
    <location>
        <begin position="342"/>
        <end position="367"/>
    </location>
</feature>
<dbReference type="Gene3D" id="1.10.30.10">
    <property type="entry name" value="High mobility group box domain"/>
    <property type="match status" value="1"/>
</dbReference>
<keyword evidence="9" id="KW-0238">DNA-binding</keyword>
<dbReference type="FunCoup" id="A0A1V9Y0T3">
    <property type="interactions" value="1916"/>
</dbReference>
<dbReference type="GO" id="GO:0006368">
    <property type="term" value="P:transcription elongation by RNA polymerase II"/>
    <property type="evidence" value="ECO:0007669"/>
    <property type="project" value="TreeGrafter"/>
</dbReference>
<keyword evidence="6" id="KW-0804">Transcription</keyword>
<reference evidence="14 15" key="1">
    <citation type="journal article" date="2017" name="Gigascience">
        <title>Draft genome of the honey bee ectoparasitic mite, Tropilaelaps mercedesae, is shaped by the parasitic life history.</title>
        <authorList>
            <person name="Dong X."/>
            <person name="Armstrong S.D."/>
            <person name="Xia D."/>
            <person name="Makepeace B.L."/>
            <person name="Darby A.C."/>
            <person name="Kadowaki T."/>
        </authorList>
    </citation>
    <scope>NUCLEOTIDE SEQUENCE [LARGE SCALE GENOMIC DNA]</scope>
    <source>
        <strain evidence="14">Wuxi-XJTLU</strain>
    </source>
</reference>
<dbReference type="SMART" id="SM00297">
    <property type="entry name" value="BROMO"/>
    <property type="match status" value="5"/>
</dbReference>
<feature type="compositionally biased region" description="Low complexity" evidence="10">
    <location>
        <begin position="1366"/>
        <end position="1379"/>
    </location>
</feature>
<dbReference type="InterPro" id="IPR001025">
    <property type="entry name" value="BAH_dom"/>
</dbReference>
<keyword evidence="5 8" id="KW-0103">Bromodomain</keyword>
<feature type="region of interest" description="Disordered" evidence="10">
    <location>
        <begin position="1079"/>
        <end position="1110"/>
    </location>
</feature>
<dbReference type="Pfam" id="PF01426">
    <property type="entry name" value="BAH"/>
    <property type="match status" value="2"/>
</dbReference>
<dbReference type="PRINTS" id="PR00503">
    <property type="entry name" value="BROMODOMAIN"/>
</dbReference>
<feature type="domain" description="Bromo" evidence="11">
    <location>
        <begin position="50"/>
        <end position="120"/>
    </location>
</feature>